<dbReference type="InterPro" id="IPR036259">
    <property type="entry name" value="MFS_trans_sf"/>
</dbReference>
<evidence type="ECO:0000259" key="8">
    <source>
        <dbReference type="PROSITE" id="PS50850"/>
    </source>
</evidence>
<feature type="transmembrane region" description="Helical" evidence="7">
    <location>
        <begin position="270"/>
        <end position="294"/>
    </location>
</feature>
<sequence>MAGGVAYASPRGRWVLLATVLGSGLAAIDATVVGIALPAIGRDFRVGLTSLQWIVTGYTLTLAGLLLVGGALGDRYGRRRVFVTGVLWFALASLLCGLAPDAEILIAARALQGCGAALLTPSSLAIIEATYVPADRDRAIGAWSGLGGLAVATGPLLGGWLVSSVSWRYIFLINMPLAVAVTWICLRHVPETRDATATGRIDVAGGLLVTVSLVGLCFGLTEGAHLGWTSPAVVGALVVGAVLFVGFVARQRRAAHPLLPLALFASRRFSATNAVTFVVYGALGAVLFLLPIQLQQVSGYSPLAAGTALLPVTLIMLLLSARSGALAGRIGPRPQLAVGPVVVGAGIVLLGRIGPGGSYVTEVLPAVGVFGLGLATTVAPLTATALRSAPPERSGVASAVNNAIARAAGLVAVAILPAAAGIGELTYLHPAAFATGFRTACYLAAAVCVLGGLLAAVTIGRAERPAVPAPPSPAVREAEPGRRRFHCGLDATPLQ</sequence>
<evidence type="ECO:0000313" key="9">
    <source>
        <dbReference type="EMBL" id="NJC72230.1"/>
    </source>
</evidence>
<feature type="transmembrane region" description="Helical" evidence="7">
    <location>
        <begin position="51"/>
        <end position="69"/>
    </location>
</feature>
<gene>
    <name evidence="9" type="ORF">HC031_21275</name>
</gene>
<dbReference type="PANTHER" id="PTHR42718">
    <property type="entry name" value="MAJOR FACILITATOR SUPERFAMILY MULTIDRUG TRANSPORTER MFSC"/>
    <property type="match status" value="1"/>
</dbReference>
<evidence type="ECO:0000313" key="10">
    <source>
        <dbReference type="Proteomes" id="UP000722989"/>
    </source>
</evidence>
<comment type="subcellular location">
    <subcellularLocation>
        <location evidence="1">Cell membrane</location>
        <topology evidence="1">Multi-pass membrane protein</topology>
    </subcellularLocation>
</comment>
<evidence type="ECO:0000256" key="7">
    <source>
        <dbReference type="SAM" id="Phobius"/>
    </source>
</evidence>
<feature type="transmembrane region" description="Helical" evidence="7">
    <location>
        <begin position="139"/>
        <end position="163"/>
    </location>
</feature>
<keyword evidence="3" id="KW-1003">Cell membrane</keyword>
<dbReference type="Proteomes" id="UP000722989">
    <property type="component" value="Unassembled WGS sequence"/>
</dbReference>
<dbReference type="Pfam" id="PF07690">
    <property type="entry name" value="MFS_1"/>
    <property type="match status" value="1"/>
</dbReference>
<keyword evidence="6 7" id="KW-0472">Membrane</keyword>
<proteinExistence type="predicted"/>
<dbReference type="PROSITE" id="PS50850">
    <property type="entry name" value="MFS"/>
    <property type="match status" value="1"/>
</dbReference>
<dbReference type="NCBIfam" id="TIGR00711">
    <property type="entry name" value="efflux_EmrB"/>
    <property type="match status" value="1"/>
</dbReference>
<dbReference type="Gene3D" id="1.20.1720.10">
    <property type="entry name" value="Multidrug resistance protein D"/>
    <property type="match status" value="1"/>
</dbReference>
<feature type="transmembrane region" description="Helical" evidence="7">
    <location>
        <begin position="403"/>
        <end position="422"/>
    </location>
</feature>
<feature type="transmembrane region" description="Helical" evidence="7">
    <location>
        <begin position="81"/>
        <end position="100"/>
    </location>
</feature>
<dbReference type="InterPro" id="IPR011701">
    <property type="entry name" value="MFS"/>
</dbReference>
<feature type="transmembrane region" description="Helical" evidence="7">
    <location>
        <begin position="106"/>
        <end position="127"/>
    </location>
</feature>
<feature type="transmembrane region" description="Helical" evidence="7">
    <location>
        <begin position="363"/>
        <end position="383"/>
    </location>
</feature>
<keyword evidence="10" id="KW-1185">Reference proteome</keyword>
<dbReference type="InterPro" id="IPR020846">
    <property type="entry name" value="MFS_dom"/>
</dbReference>
<keyword evidence="2" id="KW-0813">Transport</keyword>
<feature type="transmembrane region" description="Helical" evidence="7">
    <location>
        <begin position="169"/>
        <end position="189"/>
    </location>
</feature>
<dbReference type="CDD" id="cd17321">
    <property type="entry name" value="MFS_MMR_MDR_like"/>
    <property type="match status" value="1"/>
</dbReference>
<feature type="transmembrane region" description="Helical" evidence="7">
    <location>
        <begin position="201"/>
        <end position="221"/>
    </location>
</feature>
<dbReference type="InterPro" id="IPR004638">
    <property type="entry name" value="EmrB-like"/>
</dbReference>
<keyword evidence="4 7" id="KW-0812">Transmembrane</keyword>
<reference evidence="9 10" key="1">
    <citation type="submission" date="2020-03" db="EMBL/GenBank/DDBJ databases">
        <title>WGS of the type strain of Planosporangium spp.</title>
        <authorList>
            <person name="Thawai C."/>
        </authorList>
    </citation>
    <scope>NUCLEOTIDE SEQUENCE [LARGE SCALE GENOMIC DNA]</scope>
    <source>
        <strain evidence="9 10">TBRC 5610</strain>
    </source>
</reference>
<protein>
    <submittedName>
        <fullName evidence="9">DHA2 family efflux MFS transporter permease subunit</fullName>
    </submittedName>
</protein>
<dbReference type="Gene3D" id="1.20.1250.20">
    <property type="entry name" value="MFS general substrate transporter like domains"/>
    <property type="match status" value="1"/>
</dbReference>
<accession>A0ABX0Y492</accession>
<feature type="transmembrane region" description="Helical" evidence="7">
    <location>
        <begin position="14"/>
        <end position="39"/>
    </location>
</feature>
<name>A0ABX0Y492_9ACTN</name>
<evidence type="ECO:0000256" key="5">
    <source>
        <dbReference type="ARBA" id="ARBA00022989"/>
    </source>
</evidence>
<evidence type="ECO:0000256" key="1">
    <source>
        <dbReference type="ARBA" id="ARBA00004651"/>
    </source>
</evidence>
<feature type="transmembrane region" description="Helical" evidence="7">
    <location>
        <begin position="442"/>
        <end position="460"/>
    </location>
</feature>
<dbReference type="SUPFAM" id="SSF103473">
    <property type="entry name" value="MFS general substrate transporter"/>
    <property type="match status" value="1"/>
</dbReference>
<organism evidence="9 10">
    <name type="scientific">Planosporangium thailandense</name>
    <dbReference type="NCBI Taxonomy" id="765197"/>
    <lineage>
        <taxon>Bacteria</taxon>
        <taxon>Bacillati</taxon>
        <taxon>Actinomycetota</taxon>
        <taxon>Actinomycetes</taxon>
        <taxon>Micromonosporales</taxon>
        <taxon>Micromonosporaceae</taxon>
        <taxon>Planosporangium</taxon>
    </lineage>
</organism>
<dbReference type="PANTHER" id="PTHR42718:SF42">
    <property type="entry name" value="EXPORT PROTEIN"/>
    <property type="match status" value="1"/>
</dbReference>
<evidence type="ECO:0000256" key="3">
    <source>
        <dbReference type="ARBA" id="ARBA00022475"/>
    </source>
</evidence>
<evidence type="ECO:0000256" key="4">
    <source>
        <dbReference type="ARBA" id="ARBA00022692"/>
    </source>
</evidence>
<dbReference type="EMBL" id="JAATVY010000017">
    <property type="protein sequence ID" value="NJC72230.1"/>
    <property type="molecule type" value="Genomic_DNA"/>
</dbReference>
<feature type="domain" description="Major facilitator superfamily (MFS) profile" evidence="8">
    <location>
        <begin position="15"/>
        <end position="463"/>
    </location>
</feature>
<keyword evidence="5 7" id="KW-1133">Transmembrane helix</keyword>
<comment type="caution">
    <text evidence="9">The sequence shown here is derived from an EMBL/GenBank/DDBJ whole genome shotgun (WGS) entry which is preliminary data.</text>
</comment>
<dbReference type="RefSeq" id="WP_167927146.1">
    <property type="nucleotide sequence ID" value="NZ_JAATVY010000017.1"/>
</dbReference>
<feature type="transmembrane region" description="Helical" evidence="7">
    <location>
        <begin position="227"/>
        <end position="249"/>
    </location>
</feature>
<feature type="transmembrane region" description="Helical" evidence="7">
    <location>
        <begin position="300"/>
        <end position="321"/>
    </location>
</feature>
<feature type="transmembrane region" description="Helical" evidence="7">
    <location>
        <begin position="333"/>
        <end position="351"/>
    </location>
</feature>
<evidence type="ECO:0000256" key="2">
    <source>
        <dbReference type="ARBA" id="ARBA00022448"/>
    </source>
</evidence>
<evidence type="ECO:0000256" key="6">
    <source>
        <dbReference type="ARBA" id="ARBA00023136"/>
    </source>
</evidence>